<organism evidence="2 3">
    <name type="scientific">Labedaea rhizosphaerae</name>
    <dbReference type="NCBI Taxonomy" id="598644"/>
    <lineage>
        <taxon>Bacteria</taxon>
        <taxon>Bacillati</taxon>
        <taxon>Actinomycetota</taxon>
        <taxon>Actinomycetes</taxon>
        <taxon>Pseudonocardiales</taxon>
        <taxon>Pseudonocardiaceae</taxon>
        <taxon>Labedaea</taxon>
    </lineage>
</organism>
<dbReference type="SUPFAM" id="SSF52091">
    <property type="entry name" value="SpoIIaa-like"/>
    <property type="match status" value="1"/>
</dbReference>
<dbReference type="AlphaFoldDB" id="A0A4R6SM05"/>
<evidence type="ECO:0000313" key="3">
    <source>
        <dbReference type="Proteomes" id="UP000295444"/>
    </source>
</evidence>
<proteinExistence type="predicted"/>
<dbReference type="EMBL" id="SNXZ01000001">
    <property type="protein sequence ID" value="TDQ05007.1"/>
    <property type="molecule type" value="Genomic_DNA"/>
</dbReference>
<comment type="caution">
    <text evidence="2">The sequence shown here is derived from an EMBL/GenBank/DDBJ whole genome shotgun (WGS) entry which is preliminary data.</text>
</comment>
<protein>
    <submittedName>
        <fullName evidence="2">Anti-anti-sigma factor</fullName>
    </submittedName>
</protein>
<dbReference type="PROSITE" id="PS50801">
    <property type="entry name" value="STAS"/>
    <property type="match status" value="1"/>
</dbReference>
<keyword evidence="3" id="KW-1185">Reference proteome</keyword>
<dbReference type="Pfam" id="PF01740">
    <property type="entry name" value="STAS"/>
    <property type="match status" value="1"/>
</dbReference>
<dbReference type="InterPro" id="IPR036513">
    <property type="entry name" value="STAS_dom_sf"/>
</dbReference>
<dbReference type="InterPro" id="IPR002645">
    <property type="entry name" value="STAS_dom"/>
</dbReference>
<sequence length="117" mass="11990">MESSNAHVTVTASSGAAVVLTIDGALDAVSSSAAGESLREAVDSLPPPSLVVVDLSTVGFFAAAGVHLLAEVANACTRRGLRMRLVVAPESVVARVVRIARLDDLPTYPTLADALHN</sequence>
<dbReference type="Gene3D" id="3.30.750.24">
    <property type="entry name" value="STAS domain"/>
    <property type="match status" value="1"/>
</dbReference>
<evidence type="ECO:0000313" key="2">
    <source>
        <dbReference type="EMBL" id="TDQ05007.1"/>
    </source>
</evidence>
<dbReference type="PANTHER" id="PTHR33495">
    <property type="entry name" value="ANTI-SIGMA FACTOR ANTAGONIST TM_1081-RELATED-RELATED"/>
    <property type="match status" value="1"/>
</dbReference>
<evidence type="ECO:0000259" key="1">
    <source>
        <dbReference type="PROSITE" id="PS50801"/>
    </source>
</evidence>
<accession>A0A4R6SM05</accession>
<dbReference type="GO" id="GO:0043856">
    <property type="term" value="F:anti-sigma factor antagonist activity"/>
    <property type="evidence" value="ECO:0007669"/>
    <property type="project" value="TreeGrafter"/>
</dbReference>
<feature type="domain" description="STAS" evidence="1">
    <location>
        <begin position="18"/>
        <end position="117"/>
    </location>
</feature>
<gene>
    <name evidence="2" type="ORF">EV186_101971</name>
</gene>
<dbReference type="RefSeq" id="WP_133847832.1">
    <property type="nucleotide sequence ID" value="NZ_SNXZ01000001.1"/>
</dbReference>
<reference evidence="2 3" key="1">
    <citation type="submission" date="2019-03" db="EMBL/GenBank/DDBJ databases">
        <title>Genomic Encyclopedia of Type Strains, Phase IV (KMG-IV): sequencing the most valuable type-strain genomes for metagenomic binning, comparative biology and taxonomic classification.</title>
        <authorList>
            <person name="Goeker M."/>
        </authorList>
    </citation>
    <scope>NUCLEOTIDE SEQUENCE [LARGE SCALE GENOMIC DNA]</scope>
    <source>
        <strain evidence="2 3">DSM 45361</strain>
    </source>
</reference>
<name>A0A4R6SM05_LABRH</name>
<dbReference type="CDD" id="cd07043">
    <property type="entry name" value="STAS_anti-anti-sigma_factors"/>
    <property type="match status" value="1"/>
</dbReference>
<dbReference type="Proteomes" id="UP000295444">
    <property type="component" value="Unassembled WGS sequence"/>
</dbReference>
<dbReference type="PANTHER" id="PTHR33495:SF13">
    <property type="entry name" value="ANTI-SIGMA-F FACTOR ANTAGONIST RSFB"/>
    <property type="match status" value="1"/>
</dbReference>